<reference evidence="3" key="1">
    <citation type="journal article" date="2019" name="bioRxiv">
        <title>The Genome of the Zebra Mussel, Dreissena polymorpha: A Resource for Invasive Species Research.</title>
        <authorList>
            <person name="McCartney M.A."/>
            <person name="Auch B."/>
            <person name="Kono T."/>
            <person name="Mallez S."/>
            <person name="Zhang Y."/>
            <person name="Obille A."/>
            <person name="Becker A."/>
            <person name="Abrahante J.E."/>
            <person name="Garbe J."/>
            <person name="Badalamenti J.P."/>
            <person name="Herman A."/>
            <person name="Mangelson H."/>
            <person name="Liachko I."/>
            <person name="Sullivan S."/>
            <person name="Sone E.D."/>
            <person name="Koren S."/>
            <person name="Silverstein K.A.T."/>
            <person name="Beckman K.B."/>
            <person name="Gohl D.M."/>
        </authorList>
    </citation>
    <scope>NUCLEOTIDE SEQUENCE</scope>
    <source>
        <strain evidence="3">Duluth1</strain>
        <tissue evidence="3">Whole animal</tissue>
    </source>
</reference>
<dbReference type="Proteomes" id="UP000828390">
    <property type="component" value="Unassembled WGS sequence"/>
</dbReference>
<accession>A0A9D3Z2N5</accession>
<keyword evidence="4" id="KW-1185">Reference proteome</keyword>
<feature type="domain" description="SAM" evidence="2">
    <location>
        <begin position="207"/>
        <end position="253"/>
    </location>
</feature>
<protein>
    <recommendedName>
        <fullName evidence="2">SAM domain-containing protein</fullName>
    </recommendedName>
</protein>
<dbReference type="InterPro" id="IPR013761">
    <property type="entry name" value="SAM/pointed_sf"/>
</dbReference>
<dbReference type="Pfam" id="PF00536">
    <property type="entry name" value="SAM_1"/>
    <property type="match status" value="1"/>
</dbReference>
<dbReference type="InterPro" id="IPR001660">
    <property type="entry name" value="SAM"/>
</dbReference>
<dbReference type="AlphaFoldDB" id="A0A9D3Z2N5"/>
<evidence type="ECO:0000259" key="2">
    <source>
        <dbReference type="PROSITE" id="PS50105"/>
    </source>
</evidence>
<evidence type="ECO:0000256" key="1">
    <source>
        <dbReference type="SAM" id="MobiDB-lite"/>
    </source>
</evidence>
<proteinExistence type="predicted"/>
<comment type="caution">
    <text evidence="3">The sequence shown here is derived from an EMBL/GenBank/DDBJ whole genome shotgun (WGS) entry which is preliminary data.</text>
</comment>
<dbReference type="SUPFAM" id="SSF47769">
    <property type="entry name" value="SAM/Pointed domain"/>
    <property type="match status" value="1"/>
</dbReference>
<evidence type="ECO:0000313" key="4">
    <source>
        <dbReference type="Proteomes" id="UP000828390"/>
    </source>
</evidence>
<dbReference type="EMBL" id="JAIWYP010000014">
    <property type="protein sequence ID" value="KAH3711613.1"/>
    <property type="molecule type" value="Genomic_DNA"/>
</dbReference>
<feature type="region of interest" description="Disordered" evidence="1">
    <location>
        <begin position="72"/>
        <end position="111"/>
    </location>
</feature>
<evidence type="ECO:0000313" key="3">
    <source>
        <dbReference type="EMBL" id="KAH3711613.1"/>
    </source>
</evidence>
<sequence>MKREPGLYHEITDCHQPRLATFGNRNAHAISLQSHKALEVQPQKPANVSQVYNQNKDTVSSVTAQSLVQARESLKSTGPKARASQQPNNSPAPVPTVRAQPPIGIKPRMPPPEIPKTLESPHLPERLPRTALPTLASTEHKLAIYSNDLPRTSIPPFRQESKDAIERKQICSSNPGQQSHTLDLTEKSGRFNEHLPTVNDRIDVKKLSINEVCGYLKVLRLEKYESMFREDMIDGALLAELSKDISKQEFGMTVLENVRVLKFAKEGHLLR</sequence>
<reference evidence="3" key="2">
    <citation type="submission" date="2020-11" db="EMBL/GenBank/DDBJ databases">
        <authorList>
            <person name="McCartney M.A."/>
            <person name="Auch B."/>
            <person name="Kono T."/>
            <person name="Mallez S."/>
            <person name="Becker A."/>
            <person name="Gohl D.M."/>
            <person name="Silverstein K.A.T."/>
            <person name="Koren S."/>
            <person name="Bechman K.B."/>
            <person name="Herman A."/>
            <person name="Abrahante J.E."/>
            <person name="Garbe J."/>
        </authorList>
    </citation>
    <scope>NUCLEOTIDE SEQUENCE</scope>
    <source>
        <strain evidence="3">Duluth1</strain>
        <tissue evidence="3">Whole animal</tissue>
    </source>
</reference>
<name>A0A9D3Z2N5_DREPO</name>
<dbReference type="InterPro" id="IPR052281">
    <property type="entry name" value="GAREM"/>
</dbReference>
<gene>
    <name evidence="3" type="ORF">DPMN_071284</name>
</gene>
<dbReference type="PROSITE" id="PS50105">
    <property type="entry name" value="SAM_DOMAIN"/>
    <property type="match status" value="1"/>
</dbReference>
<dbReference type="PANTHER" id="PTHR14454:SF11">
    <property type="entry name" value="SERRANO, ISOFORM F"/>
    <property type="match status" value="1"/>
</dbReference>
<organism evidence="3 4">
    <name type="scientific">Dreissena polymorpha</name>
    <name type="common">Zebra mussel</name>
    <name type="synonym">Mytilus polymorpha</name>
    <dbReference type="NCBI Taxonomy" id="45954"/>
    <lineage>
        <taxon>Eukaryota</taxon>
        <taxon>Metazoa</taxon>
        <taxon>Spiralia</taxon>
        <taxon>Lophotrochozoa</taxon>
        <taxon>Mollusca</taxon>
        <taxon>Bivalvia</taxon>
        <taxon>Autobranchia</taxon>
        <taxon>Heteroconchia</taxon>
        <taxon>Euheterodonta</taxon>
        <taxon>Imparidentia</taxon>
        <taxon>Neoheterodontei</taxon>
        <taxon>Myida</taxon>
        <taxon>Dreissenoidea</taxon>
        <taxon>Dreissenidae</taxon>
        <taxon>Dreissena</taxon>
    </lineage>
</organism>
<dbReference type="Gene3D" id="1.10.150.50">
    <property type="entry name" value="Transcription Factor, Ets-1"/>
    <property type="match status" value="1"/>
</dbReference>
<dbReference type="PANTHER" id="PTHR14454">
    <property type="entry name" value="GRB2-ASSOCIATED AND REGULATOR OF MAPK PROTEIN FAMILY MEMBER"/>
    <property type="match status" value="1"/>
</dbReference>